<dbReference type="HOGENOM" id="CLU_1712878_0_0_1"/>
<dbReference type="EMBL" id="KK088414">
    <property type="protein sequence ID" value="EYE97884.1"/>
    <property type="molecule type" value="Genomic_DNA"/>
</dbReference>
<evidence type="ECO:0000313" key="2">
    <source>
        <dbReference type="Proteomes" id="UP000019804"/>
    </source>
</evidence>
<proteinExistence type="predicted"/>
<dbReference type="STRING" id="1388766.A0A017SML9"/>
<sequence length="153" mass="17333">MNRQVIIIRLPSFCCANINEHLRLASDVSELLSQHGGNEAQSAIRNTIHLAAPIQCLACTVLSTMLQNFRAALKASLSESPSVLDKERKAGWPPFWAEEYQTYWALWRLQRYYGPGKLLRGEVSLMTTTTTTLPRKEELCGEAEVGLPRRFRK</sequence>
<reference evidence="2" key="1">
    <citation type="journal article" date="2014" name="Nat. Commun.">
        <title>Genomic adaptations of the halophilic Dead Sea filamentous fungus Eurotium rubrum.</title>
        <authorList>
            <person name="Kis-Papo T."/>
            <person name="Weig A.R."/>
            <person name="Riley R."/>
            <person name="Persoh D."/>
            <person name="Salamov A."/>
            <person name="Sun H."/>
            <person name="Lipzen A."/>
            <person name="Wasser S.P."/>
            <person name="Rambold G."/>
            <person name="Grigoriev I.V."/>
            <person name="Nevo E."/>
        </authorList>
    </citation>
    <scope>NUCLEOTIDE SEQUENCE [LARGE SCALE GENOMIC DNA]</scope>
    <source>
        <strain evidence="2">CBS 135680</strain>
    </source>
</reference>
<dbReference type="GeneID" id="63693251"/>
<name>A0A017SML9_ASPRC</name>
<gene>
    <name evidence="1" type="ORF">EURHEDRAFT_260592</name>
</gene>
<accession>A0A017SML9</accession>
<organism evidence="1 2">
    <name type="scientific">Aspergillus ruber (strain CBS 135680)</name>
    <dbReference type="NCBI Taxonomy" id="1388766"/>
    <lineage>
        <taxon>Eukaryota</taxon>
        <taxon>Fungi</taxon>
        <taxon>Dikarya</taxon>
        <taxon>Ascomycota</taxon>
        <taxon>Pezizomycotina</taxon>
        <taxon>Eurotiomycetes</taxon>
        <taxon>Eurotiomycetidae</taxon>
        <taxon>Eurotiales</taxon>
        <taxon>Aspergillaceae</taxon>
        <taxon>Aspergillus</taxon>
        <taxon>Aspergillus subgen. Aspergillus</taxon>
    </lineage>
</organism>
<keyword evidence="2" id="KW-1185">Reference proteome</keyword>
<dbReference type="Proteomes" id="UP000019804">
    <property type="component" value="Unassembled WGS sequence"/>
</dbReference>
<dbReference type="RefSeq" id="XP_040641572.1">
    <property type="nucleotide sequence ID" value="XM_040778127.1"/>
</dbReference>
<dbReference type="AlphaFoldDB" id="A0A017SML9"/>
<evidence type="ECO:0000313" key="1">
    <source>
        <dbReference type="EMBL" id="EYE97884.1"/>
    </source>
</evidence>
<protein>
    <submittedName>
        <fullName evidence="1">Uncharacterized protein</fullName>
    </submittedName>
</protein>